<dbReference type="Proteomes" id="UP000287243">
    <property type="component" value="Chromosome"/>
</dbReference>
<dbReference type="AlphaFoldDB" id="A0A410P474"/>
<keyword evidence="1" id="KW-0732">Signal</keyword>
<feature type="signal peptide" evidence="1">
    <location>
        <begin position="1"/>
        <end position="30"/>
    </location>
</feature>
<proteinExistence type="predicted"/>
<reference evidence="2 3" key="1">
    <citation type="submission" date="2017-01" db="EMBL/GenBank/DDBJ databases">
        <title>First insights into the biology of 'candidatus Vampirococcus archaeovorus'.</title>
        <authorList>
            <person name="Kizina J."/>
            <person name="Jordan S."/>
            <person name="Stueber K."/>
            <person name="Reinhardt R."/>
            <person name="Harder J."/>
        </authorList>
    </citation>
    <scope>NUCLEOTIDE SEQUENCE [LARGE SCALE GENOMIC DNA]</scope>
    <source>
        <strain evidence="2 3">LiM</strain>
    </source>
</reference>
<accession>A0A410P474</accession>
<dbReference type="RefSeq" id="WP_128699521.1">
    <property type="nucleotide sequence ID" value="NZ_CP019384.1"/>
</dbReference>
<dbReference type="EMBL" id="CP019384">
    <property type="protein sequence ID" value="QAT16881.1"/>
    <property type="molecule type" value="Genomic_DNA"/>
</dbReference>
<gene>
    <name evidence="2" type="ORF">BU251_03605</name>
</gene>
<feature type="chain" id="PRO_5019430105" evidence="1">
    <location>
        <begin position="31"/>
        <end position="224"/>
    </location>
</feature>
<name>A0A410P474_VELA1</name>
<protein>
    <submittedName>
        <fullName evidence="2">Uncharacterized protein</fullName>
    </submittedName>
</protein>
<organism evidence="2 3">
    <name type="scientific">Velamenicoccus archaeovorus</name>
    <dbReference type="NCBI Taxonomy" id="1930593"/>
    <lineage>
        <taxon>Bacteria</taxon>
        <taxon>Pseudomonadati</taxon>
        <taxon>Candidatus Omnitrophota</taxon>
        <taxon>Candidatus Velamenicoccus</taxon>
    </lineage>
</organism>
<dbReference type="KEGG" id="vai:BU251_03605"/>
<sequence length="224" mass="26019">MNQRRRNTTIFLFWTPLLVFLLAQAQPCQADPKVTPPKKIEYDGWLLSYNPSWKNEETYLETNLDDDPEPEIIISFVAMHVTEPEKSKEEPKPFSVAEKELLPVYNYVFYQIYDMGPDKNYHLIRTLTGMDRPGQVYVAPLEKAKSPVIIFVNPGGTHYKDITAYRWQEGGYRQVFDHGTSGEVAIVTTPEKPKIILEKDTYVWQAEKGRFEPEKREEPAQETT</sequence>
<evidence type="ECO:0000313" key="3">
    <source>
        <dbReference type="Proteomes" id="UP000287243"/>
    </source>
</evidence>
<keyword evidence="3" id="KW-1185">Reference proteome</keyword>
<evidence type="ECO:0000256" key="1">
    <source>
        <dbReference type="SAM" id="SignalP"/>
    </source>
</evidence>
<evidence type="ECO:0000313" key="2">
    <source>
        <dbReference type="EMBL" id="QAT16881.1"/>
    </source>
</evidence>